<evidence type="ECO:0000313" key="3">
    <source>
        <dbReference type="EMBL" id="GAA2337186.1"/>
    </source>
</evidence>
<gene>
    <name evidence="3" type="ORF">GCM10010170_018050</name>
</gene>
<accession>A0ABP5SRZ3</accession>
<feature type="compositionally biased region" description="Low complexity" evidence="1">
    <location>
        <begin position="91"/>
        <end position="113"/>
    </location>
</feature>
<protein>
    <submittedName>
        <fullName evidence="3">Uncharacterized protein</fullName>
    </submittedName>
</protein>
<evidence type="ECO:0000313" key="4">
    <source>
        <dbReference type="Proteomes" id="UP001501444"/>
    </source>
</evidence>
<evidence type="ECO:0000256" key="2">
    <source>
        <dbReference type="SAM" id="Phobius"/>
    </source>
</evidence>
<keyword evidence="4" id="KW-1185">Reference proteome</keyword>
<organism evidence="3 4">
    <name type="scientific">Dactylosporangium salmoneum</name>
    <dbReference type="NCBI Taxonomy" id="53361"/>
    <lineage>
        <taxon>Bacteria</taxon>
        <taxon>Bacillati</taxon>
        <taxon>Actinomycetota</taxon>
        <taxon>Actinomycetes</taxon>
        <taxon>Micromonosporales</taxon>
        <taxon>Micromonosporaceae</taxon>
        <taxon>Dactylosporangium</taxon>
    </lineage>
</organism>
<feature type="transmembrane region" description="Helical" evidence="2">
    <location>
        <begin position="16"/>
        <end position="35"/>
    </location>
</feature>
<reference evidence="4" key="1">
    <citation type="journal article" date="2019" name="Int. J. Syst. Evol. Microbiol.">
        <title>The Global Catalogue of Microorganisms (GCM) 10K type strain sequencing project: providing services to taxonomists for standard genome sequencing and annotation.</title>
        <authorList>
            <consortium name="The Broad Institute Genomics Platform"/>
            <consortium name="The Broad Institute Genome Sequencing Center for Infectious Disease"/>
            <person name="Wu L."/>
            <person name="Ma J."/>
        </authorList>
    </citation>
    <scope>NUCLEOTIDE SEQUENCE [LARGE SCALE GENOMIC DNA]</scope>
    <source>
        <strain evidence="4">JCM 3272</strain>
    </source>
</reference>
<evidence type="ECO:0000256" key="1">
    <source>
        <dbReference type="SAM" id="MobiDB-lite"/>
    </source>
</evidence>
<keyword evidence="2" id="KW-0812">Transmembrane</keyword>
<proteinExistence type="predicted"/>
<keyword evidence="2" id="KW-0472">Membrane</keyword>
<feature type="region of interest" description="Disordered" evidence="1">
    <location>
        <begin position="43"/>
        <end position="118"/>
    </location>
</feature>
<comment type="caution">
    <text evidence="3">The sequence shown here is derived from an EMBL/GenBank/DDBJ whole genome shotgun (WGS) entry which is preliminary data.</text>
</comment>
<keyword evidence="2" id="KW-1133">Transmembrane helix</keyword>
<feature type="transmembrane region" description="Helical" evidence="2">
    <location>
        <begin position="127"/>
        <end position="145"/>
    </location>
</feature>
<name>A0ABP5SRZ3_9ACTN</name>
<sequence length="152" mass="14655">MTEPARRHFGGRDSRTAIAAGGAVLIVLLLALLGYCQYHGSGSGDDAAPGPSSTALPARTGGDASVAPSTGRTGAAGALAPTRTTAAPSEPTGDAGVGAAPTTATAAAPSGAPHTGGGDGLGMRSPVLAGTGIVLLLGAAALYVFRLRPRER</sequence>
<dbReference type="Proteomes" id="UP001501444">
    <property type="component" value="Unassembled WGS sequence"/>
</dbReference>
<dbReference type="RefSeq" id="WP_344611808.1">
    <property type="nucleotide sequence ID" value="NZ_BAAARV010000016.1"/>
</dbReference>
<dbReference type="EMBL" id="BAAARV010000016">
    <property type="protein sequence ID" value="GAA2337186.1"/>
    <property type="molecule type" value="Genomic_DNA"/>
</dbReference>